<sequence length="1086" mass="119216">MATKTVAVLDQSELGDGQMKEVDFEQGKVLLSRIGDKIHATSAFCTHYGAPLAKGVLTADGRVVCPWHGACFNVCNGDIEDAPAPSALHSFEAQVKDGKIHVTANPQFTLKDNKSRPPKLSTAGFDSVGKGTVIIGGGSGAFQAVESLREHGYKFPITVISKEPHAPIDRTKLSKALITDASQLEWKTAADLKIKYGVNLRVGVEATSVDFKSRKVVLDDGKDSVAYDKLIIAPGGTPRRLPIPGSDFENVYTFRGVHDARNVDTAAQEGKKVVVIGSSFISMELVVALSKKKLASIDVIGMEDYPFEAVLGKEIGAGLQKYHESQGVKFHMKSKVDKITPQEDNPSLAGGVVVNGQTLPADFVVMGVGVAPATEFLKESGIELEKNGAIQVDEYLRVTKLSEDSKGVFAIGMVLFPPSRNLFTNYSVEQATWHFTHSTERMFELSTGMYVSFVSSTAEMSSKASEQVAGNHGRAVGKTIAGSPQPFVKTPVFWSAQGQQLRYCGYSVGYDDIVIKGDLGEMKFVAYYAKQGKIVAVASMQNDPVVSKASELLRLGLMPSLEEVKAGKSLNGVNGVNSNNQPGPSILPTPPVATRKRKRAPQYTVSYSEVQEVDSEGRLRDVIVIEDTPPPNTLSPATTVGGHHSVSYQPPIYSAPIRTRARAAAEAQGVISSSSSVIAAPPTKKRRRENDDLRAPPSKKTIASSQTTQAIAYTKSDSKSGAATDDTSKGPVSCDDKEGHYIIVPDDIIHNRYRTVRLLGQGTFGKVVEAVDTQTNNRVAIKIIRAIPKYRDASKIEVRVLQKLKEKDPHNTNKCIHLLQWFDHRNHICLVSELLGMCLFDFLKENEFAPFPRHHIQAFARQLLGSVSFLHRESLIHTDLKPENILLVHNDYQRVNIPVPGKRNAVKPKRILQSTDIRLIDFGSATFEKEYHSQVVATRHYRAPEIILGLGWSYPCDAYSLGCILVEFFTGVALFQTHDNLDHLAMMEVVMGKMPERFARAGARSKPEFFKEGAKLDWPKPKGSRQSKKDVRAVRPLADIIPQTDLINRHFLDLVRKLLAFDPAQRITVAEALRHPYFSLHIPEEV</sequence>
<reference evidence="16 17" key="1">
    <citation type="submission" date="2024-05" db="EMBL/GenBank/DDBJ databases">
        <title>A draft genome resource for the thread blight pathogen Marasmius tenuissimus strain MS-2.</title>
        <authorList>
            <person name="Yulfo-Soto G.E."/>
            <person name="Baruah I.K."/>
            <person name="Amoako-Attah I."/>
            <person name="Bukari Y."/>
            <person name="Meinhardt L.W."/>
            <person name="Bailey B.A."/>
            <person name="Cohen S.P."/>
        </authorList>
    </citation>
    <scope>NUCLEOTIDE SEQUENCE [LARGE SCALE GENOMIC DNA]</scope>
    <source>
        <strain evidence="16 17">MS-2</strain>
    </source>
</reference>
<evidence type="ECO:0000256" key="11">
    <source>
        <dbReference type="ARBA" id="ARBA00023014"/>
    </source>
</evidence>
<keyword evidence="9 12" id="KW-0067">ATP-binding</keyword>
<dbReference type="CDD" id="cd03478">
    <property type="entry name" value="Rieske_AIFL_N"/>
    <property type="match status" value="1"/>
</dbReference>
<gene>
    <name evidence="16" type="primary">aif1_1</name>
    <name evidence="16" type="ORF">AAF712_004986</name>
</gene>
<evidence type="ECO:0000256" key="3">
    <source>
        <dbReference type="ARBA" id="ARBA00022679"/>
    </source>
</evidence>
<dbReference type="SMART" id="SM00220">
    <property type="entry name" value="S_TKc"/>
    <property type="match status" value="1"/>
</dbReference>
<evidence type="ECO:0000256" key="7">
    <source>
        <dbReference type="ARBA" id="ARBA00022777"/>
    </source>
</evidence>
<dbReference type="Gene3D" id="3.30.390.30">
    <property type="match status" value="1"/>
</dbReference>
<dbReference type="SUPFAM" id="SSF56112">
    <property type="entry name" value="Protein kinase-like (PK-like)"/>
    <property type="match status" value="1"/>
</dbReference>
<accession>A0ABR3A498</accession>
<dbReference type="Gene3D" id="3.50.50.60">
    <property type="entry name" value="FAD/NAD(P)-binding domain"/>
    <property type="match status" value="2"/>
</dbReference>
<protein>
    <submittedName>
        <fullName evidence="16">Apoptosis-inducing factor 1</fullName>
    </submittedName>
</protein>
<evidence type="ECO:0000256" key="1">
    <source>
        <dbReference type="ARBA" id="ARBA00022527"/>
    </source>
</evidence>
<dbReference type="Pfam" id="PF00355">
    <property type="entry name" value="Rieske"/>
    <property type="match status" value="1"/>
</dbReference>
<dbReference type="PANTHER" id="PTHR45646">
    <property type="entry name" value="SERINE/THREONINE-PROTEIN KINASE DOA-RELATED"/>
    <property type="match status" value="1"/>
</dbReference>
<keyword evidence="8" id="KW-0274">FAD</keyword>
<evidence type="ECO:0000256" key="6">
    <source>
        <dbReference type="ARBA" id="ARBA00022741"/>
    </source>
</evidence>
<dbReference type="InterPro" id="IPR000719">
    <property type="entry name" value="Prot_kinase_dom"/>
</dbReference>
<evidence type="ECO:0000256" key="12">
    <source>
        <dbReference type="PROSITE-ProRule" id="PRU10141"/>
    </source>
</evidence>
<dbReference type="PRINTS" id="PR00368">
    <property type="entry name" value="FADPNR"/>
</dbReference>
<evidence type="ECO:0000256" key="4">
    <source>
        <dbReference type="ARBA" id="ARBA00022714"/>
    </source>
</evidence>
<dbReference type="SUPFAM" id="SSF50022">
    <property type="entry name" value="ISP domain"/>
    <property type="match status" value="1"/>
</dbReference>
<dbReference type="InterPro" id="IPR017441">
    <property type="entry name" value="Protein_kinase_ATP_BS"/>
</dbReference>
<feature type="region of interest" description="Disordered" evidence="13">
    <location>
        <begin position="668"/>
        <end position="733"/>
    </location>
</feature>
<dbReference type="InterPro" id="IPR036188">
    <property type="entry name" value="FAD/NAD-bd_sf"/>
</dbReference>
<dbReference type="InterPro" id="IPR023753">
    <property type="entry name" value="FAD/NAD-binding_dom"/>
</dbReference>
<feature type="region of interest" description="Disordered" evidence="13">
    <location>
        <begin position="626"/>
        <end position="645"/>
    </location>
</feature>
<dbReference type="PRINTS" id="PR00411">
    <property type="entry name" value="PNDRDTASEI"/>
</dbReference>
<dbReference type="InterPro" id="IPR011009">
    <property type="entry name" value="Kinase-like_dom_sf"/>
</dbReference>
<dbReference type="InterPro" id="IPR016156">
    <property type="entry name" value="FAD/NAD-linked_Rdtase_dimer_sf"/>
</dbReference>
<evidence type="ECO:0000256" key="9">
    <source>
        <dbReference type="ARBA" id="ARBA00022840"/>
    </source>
</evidence>
<dbReference type="InterPro" id="IPR051175">
    <property type="entry name" value="CLK_kinases"/>
</dbReference>
<feature type="domain" description="Rieske" evidence="15">
    <location>
        <begin position="6"/>
        <end position="102"/>
    </location>
</feature>
<dbReference type="PROSITE" id="PS00108">
    <property type="entry name" value="PROTEIN_KINASE_ST"/>
    <property type="match status" value="1"/>
</dbReference>
<keyword evidence="2" id="KW-0285">Flavoprotein</keyword>
<keyword evidence="17" id="KW-1185">Reference proteome</keyword>
<dbReference type="SUPFAM" id="SSF51905">
    <property type="entry name" value="FAD/NAD(P)-binding domain"/>
    <property type="match status" value="2"/>
</dbReference>
<comment type="caution">
    <text evidence="16">The sequence shown here is derived from an EMBL/GenBank/DDBJ whole genome shotgun (WGS) entry which is preliminary data.</text>
</comment>
<evidence type="ECO:0000256" key="5">
    <source>
        <dbReference type="ARBA" id="ARBA00022723"/>
    </source>
</evidence>
<dbReference type="Gene3D" id="3.30.200.20">
    <property type="entry name" value="Phosphorylase Kinase, domain 1"/>
    <property type="match status" value="1"/>
</dbReference>
<feature type="compositionally biased region" description="Polar residues" evidence="13">
    <location>
        <begin position="701"/>
        <end position="711"/>
    </location>
</feature>
<evidence type="ECO:0000256" key="8">
    <source>
        <dbReference type="ARBA" id="ARBA00022827"/>
    </source>
</evidence>
<dbReference type="InterPro" id="IPR017941">
    <property type="entry name" value="Rieske_2Fe-2S"/>
</dbReference>
<dbReference type="Pfam" id="PF14759">
    <property type="entry name" value="Reductase_C"/>
    <property type="match status" value="1"/>
</dbReference>
<dbReference type="InterPro" id="IPR036922">
    <property type="entry name" value="Rieske_2Fe-2S_sf"/>
</dbReference>
<keyword evidence="6 12" id="KW-0547">Nucleotide-binding</keyword>
<keyword evidence="11" id="KW-0411">Iron-sulfur</keyword>
<feature type="compositionally biased region" description="Low complexity" evidence="13">
    <location>
        <begin position="670"/>
        <end position="682"/>
    </location>
</feature>
<dbReference type="PROSITE" id="PS51296">
    <property type="entry name" value="RIESKE"/>
    <property type="match status" value="1"/>
</dbReference>
<dbReference type="Proteomes" id="UP001437256">
    <property type="component" value="Unassembled WGS sequence"/>
</dbReference>
<evidence type="ECO:0000259" key="15">
    <source>
        <dbReference type="PROSITE" id="PS51296"/>
    </source>
</evidence>
<dbReference type="SUPFAM" id="SSF55424">
    <property type="entry name" value="FAD/NAD-linked reductases, dimerisation (C-terminal) domain"/>
    <property type="match status" value="1"/>
</dbReference>
<feature type="binding site" evidence="12">
    <location>
        <position position="782"/>
    </location>
    <ligand>
        <name>ATP</name>
        <dbReference type="ChEBI" id="CHEBI:30616"/>
    </ligand>
</feature>
<feature type="compositionally biased region" description="Low complexity" evidence="13">
    <location>
        <begin position="574"/>
        <end position="584"/>
    </location>
</feature>
<evidence type="ECO:0000256" key="13">
    <source>
        <dbReference type="SAM" id="MobiDB-lite"/>
    </source>
</evidence>
<keyword evidence="4" id="KW-0001">2Fe-2S</keyword>
<keyword evidence="1" id="KW-0723">Serine/threonine-protein kinase</keyword>
<keyword evidence="5" id="KW-0479">Metal-binding</keyword>
<dbReference type="InterPro" id="IPR028202">
    <property type="entry name" value="Reductase_C"/>
</dbReference>
<evidence type="ECO:0000313" key="17">
    <source>
        <dbReference type="Proteomes" id="UP001437256"/>
    </source>
</evidence>
<evidence type="ECO:0000313" key="16">
    <source>
        <dbReference type="EMBL" id="KAL0067818.1"/>
    </source>
</evidence>
<evidence type="ECO:0000256" key="2">
    <source>
        <dbReference type="ARBA" id="ARBA00022630"/>
    </source>
</evidence>
<dbReference type="CDD" id="cd14134">
    <property type="entry name" value="PKc_CLK"/>
    <property type="match status" value="1"/>
</dbReference>
<name>A0ABR3A498_9AGAR</name>
<feature type="region of interest" description="Disordered" evidence="13">
    <location>
        <begin position="574"/>
        <end position="600"/>
    </location>
</feature>
<dbReference type="InterPro" id="IPR008271">
    <property type="entry name" value="Ser/Thr_kinase_AS"/>
</dbReference>
<proteinExistence type="predicted"/>
<dbReference type="PANTHER" id="PTHR45646:SF11">
    <property type="entry name" value="SERINE_THREONINE-PROTEIN KINASE DOA"/>
    <property type="match status" value="1"/>
</dbReference>
<evidence type="ECO:0000256" key="10">
    <source>
        <dbReference type="ARBA" id="ARBA00023004"/>
    </source>
</evidence>
<dbReference type="PROSITE" id="PS50011">
    <property type="entry name" value="PROTEIN_KINASE_DOM"/>
    <property type="match status" value="1"/>
</dbReference>
<dbReference type="PROSITE" id="PS00107">
    <property type="entry name" value="PROTEIN_KINASE_ATP"/>
    <property type="match status" value="1"/>
</dbReference>
<dbReference type="EMBL" id="JBBXMP010000022">
    <property type="protein sequence ID" value="KAL0067818.1"/>
    <property type="molecule type" value="Genomic_DNA"/>
</dbReference>
<dbReference type="Gene3D" id="2.102.10.10">
    <property type="entry name" value="Rieske [2Fe-2S] iron-sulphur domain"/>
    <property type="match status" value="1"/>
</dbReference>
<keyword evidence="7" id="KW-0418">Kinase</keyword>
<keyword evidence="3" id="KW-0808">Transferase</keyword>
<dbReference type="Pfam" id="PF00069">
    <property type="entry name" value="Pkinase"/>
    <property type="match status" value="1"/>
</dbReference>
<dbReference type="Gene3D" id="1.10.510.10">
    <property type="entry name" value="Transferase(Phosphotransferase) domain 1"/>
    <property type="match status" value="1"/>
</dbReference>
<organism evidence="16 17">
    <name type="scientific">Marasmius tenuissimus</name>
    <dbReference type="NCBI Taxonomy" id="585030"/>
    <lineage>
        <taxon>Eukaryota</taxon>
        <taxon>Fungi</taxon>
        <taxon>Dikarya</taxon>
        <taxon>Basidiomycota</taxon>
        <taxon>Agaricomycotina</taxon>
        <taxon>Agaricomycetes</taxon>
        <taxon>Agaricomycetidae</taxon>
        <taxon>Agaricales</taxon>
        <taxon>Marasmiineae</taxon>
        <taxon>Marasmiaceae</taxon>
        <taxon>Marasmius</taxon>
    </lineage>
</organism>
<keyword evidence="10" id="KW-0408">Iron</keyword>
<dbReference type="Pfam" id="PF07992">
    <property type="entry name" value="Pyr_redox_2"/>
    <property type="match status" value="1"/>
</dbReference>
<evidence type="ECO:0000259" key="14">
    <source>
        <dbReference type="PROSITE" id="PS50011"/>
    </source>
</evidence>
<feature type="domain" description="Protein kinase" evidence="14">
    <location>
        <begin position="753"/>
        <end position="1078"/>
    </location>
</feature>